<name>A0A8S5RQQ1_9CAUD</name>
<evidence type="ECO:0000313" key="1">
    <source>
        <dbReference type="EMBL" id="DAE46970.1"/>
    </source>
</evidence>
<organism evidence="1">
    <name type="scientific">Ackermannviridae sp</name>
    <dbReference type="NCBI Taxonomy" id="2831612"/>
    <lineage>
        <taxon>Viruses</taxon>
        <taxon>Duplodnaviria</taxon>
        <taxon>Heunggongvirae</taxon>
        <taxon>Uroviricota</taxon>
        <taxon>Caudoviricetes</taxon>
        <taxon>Pantevenvirales</taxon>
        <taxon>Ackermannviridae</taxon>
    </lineage>
</organism>
<reference evidence="1" key="1">
    <citation type="journal article" date="2021" name="Proc. Natl. Acad. Sci. U.S.A.">
        <title>A Catalog of Tens of Thousands of Viruses from Human Metagenomes Reveals Hidden Associations with Chronic Diseases.</title>
        <authorList>
            <person name="Tisza M.J."/>
            <person name="Buck C.B."/>
        </authorList>
    </citation>
    <scope>NUCLEOTIDE SEQUENCE</scope>
    <source>
        <strain evidence="1">CtuoI59</strain>
    </source>
</reference>
<sequence>MRCPVCGVECRTDSGTDVLKFICRSKQCPQFGQVVGEKNTAENNDRESAYPKG</sequence>
<accession>A0A8S5RQQ1</accession>
<protein>
    <submittedName>
        <fullName evidence="1">Glycoprotein</fullName>
    </submittedName>
</protein>
<dbReference type="EMBL" id="BK033130">
    <property type="protein sequence ID" value="DAE46970.1"/>
    <property type="molecule type" value="Genomic_DNA"/>
</dbReference>
<proteinExistence type="predicted"/>